<dbReference type="STRING" id="872970.SAMN04488134_1121"/>
<accession>A0A1H8S5U2</accession>
<gene>
    <name evidence="1" type="ORF">SAMN04488134_1121</name>
</gene>
<organism evidence="1 2">
    <name type="scientific">Amphibacillus marinus</name>
    <dbReference type="NCBI Taxonomy" id="872970"/>
    <lineage>
        <taxon>Bacteria</taxon>
        <taxon>Bacillati</taxon>
        <taxon>Bacillota</taxon>
        <taxon>Bacilli</taxon>
        <taxon>Bacillales</taxon>
        <taxon>Bacillaceae</taxon>
        <taxon>Amphibacillus</taxon>
    </lineage>
</organism>
<evidence type="ECO:0000313" key="2">
    <source>
        <dbReference type="Proteomes" id="UP000199300"/>
    </source>
</evidence>
<protein>
    <submittedName>
        <fullName evidence="1">Uncharacterized protein</fullName>
    </submittedName>
</protein>
<dbReference type="Proteomes" id="UP000199300">
    <property type="component" value="Unassembled WGS sequence"/>
</dbReference>
<dbReference type="AlphaFoldDB" id="A0A1H8S5U2"/>
<dbReference type="OrthoDB" id="2971867at2"/>
<reference evidence="1 2" key="1">
    <citation type="submission" date="2016-10" db="EMBL/GenBank/DDBJ databases">
        <authorList>
            <person name="de Groot N.N."/>
        </authorList>
    </citation>
    <scope>NUCLEOTIDE SEQUENCE [LARGE SCALE GENOMIC DNA]</scope>
    <source>
        <strain evidence="1 2">CGMCC 1.10434</strain>
    </source>
</reference>
<evidence type="ECO:0000313" key="1">
    <source>
        <dbReference type="EMBL" id="SEO73982.1"/>
    </source>
</evidence>
<dbReference type="RefSeq" id="WP_091499570.1">
    <property type="nucleotide sequence ID" value="NZ_FODJ01000012.1"/>
</dbReference>
<proteinExistence type="predicted"/>
<dbReference type="EMBL" id="FODJ01000012">
    <property type="protein sequence ID" value="SEO73982.1"/>
    <property type="molecule type" value="Genomic_DNA"/>
</dbReference>
<keyword evidence="2" id="KW-1185">Reference proteome</keyword>
<name>A0A1H8S5U2_9BACI</name>
<sequence length="72" mass="8875">MLGLLVSEREVKEIEYLIKRELEEILFDIEDSRIDSVVKDTMQQRYRVLYQLFRRIASHQDVLRYLPRDKLY</sequence>